<proteinExistence type="predicted"/>
<dbReference type="AlphaFoldDB" id="A0A420GBH0"/>
<name>A0A420GBH0_9SPHI</name>
<reference evidence="2 3" key="1">
    <citation type="submission" date="2016-07" db="EMBL/GenBank/DDBJ databases">
        <title>Genome analysis of Sphingobacterium siyangense T12B17.</title>
        <authorList>
            <person name="Xu D."/>
            <person name="Su Y."/>
            <person name="Zheng S."/>
        </authorList>
    </citation>
    <scope>NUCLEOTIDE SEQUENCE [LARGE SCALE GENOMIC DNA]</scope>
    <source>
        <strain evidence="2 3">T12B17</strain>
    </source>
</reference>
<gene>
    <name evidence="2" type="ORF">BCY89_03340</name>
</gene>
<sequence length="142" mass="16959">MSTFLAEFEDIIHDFTQQIMELNEDDFNMKLGPNKWSKKEILGHLVDSAFVNYGRFIRAQFEENPKIYYDQVAYCSSADYQHAETVKLCNLWRSVNEQLLFLFQHIIANKLTQRTCNDHSLEFLMLDYVMHLKHHRNQILPE</sequence>
<accession>A0A420GBH0</accession>
<dbReference type="EMBL" id="MCAQ01000001">
    <property type="protein sequence ID" value="RKF42520.1"/>
    <property type="molecule type" value="Genomic_DNA"/>
</dbReference>
<comment type="caution">
    <text evidence="2">The sequence shown here is derived from an EMBL/GenBank/DDBJ whole genome shotgun (WGS) entry which is preliminary data.</text>
</comment>
<evidence type="ECO:0000313" key="3">
    <source>
        <dbReference type="Proteomes" id="UP000286402"/>
    </source>
</evidence>
<dbReference type="Gene3D" id="1.20.120.450">
    <property type="entry name" value="dinb family like domain"/>
    <property type="match status" value="1"/>
</dbReference>
<dbReference type="InterPro" id="IPR034660">
    <property type="entry name" value="DinB/YfiT-like"/>
</dbReference>
<protein>
    <recommendedName>
        <fullName evidence="1">DinB-like domain-containing protein</fullName>
    </recommendedName>
</protein>
<evidence type="ECO:0000259" key="1">
    <source>
        <dbReference type="Pfam" id="PF12867"/>
    </source>
</evidence>
<feature type="domain" description="DinB-like" evidence="1">
    <location>
        <begin position="9"/>
        <end position="139"/>
    </location>
</feature>
<keyword evidence="3" id="KW-1185">Reference proteome</keyword>
<dbReference type="Proteomes" id="UP000286402">
    <property type="component" value="Unassembled WGS sequence"/>
</dbReference>
<dbReference type="InterPro" id="IPR024775">
    <property type="entry name" value="DinB-like"/>
</dbReference>
<dbReference type="Pfam" id="PF12867">
    <property type="entry name" value="DinB_2"/>
    <property type="match status" value="1"/>
</dbReference>
<evidence type="ECO:0000313" key="2">
    <source>
        <dbReference type="EMBL" id="RKF42520.1"/>
    </source>
</evidence>
<dbReference type="SUPFAM" id="SSF109854">
    <property type="entry name" value="DinB/YfiT-like putative metalloenzymes"/>
    <property type="match status" value="1"/>
</dbReference>
<dbReference type="RefSeq" id="WP_120332816.1">
    <property type="nucleotide sequence ID" value="NZ_CP070350.1"/>
</dbReference>
<organism evidence="2 3">
    <name type="scientific">Sphingobacterium siyangense</name>
    <dbReference type="NCBI Taxonomy" id="459529"/>
    <lineage>
        <taxon>Bacteria</taxon>
        <taxon>Pseudomonadati</taxon>
        <taxon>Bacteroidota</taxon>
        <taxon>Sphingobacteriia</taxon>
        <taxon>Sphingobacteriales</taxon>
        <taxon>Sphingobacteriaceae</taxon>
        <taxon>Sphingobacterium</taxon>
    </lineage>
</organism>